<evidence type="ECO:0000313" key="4">
    <source>
        <dbReference type="EMBL" id="BCY27228.1"/>
    </source>
</evidence>
<organism evidence="4 5">
    <name type="scientific">Flavobacterium okayamense</name>
    <dbReference type="NCBI Taxonomy" id="2830782"/>
    <lineage>
        <taxon>Bacteria</taxon>
        <taxon>Pseudomonadati</taxon>
        <taxon>Bacteroidota</taxon>
        <taxon>Flavobacteriia</taxon>
        <taxon>Flavobacteriales</taxon>
        <taxon>Flavobacteriaceae</taxon>
        <taxon>Flavobacterium</taxon>
    </lineage>
</organism>
<feature type="domain" description="Lnb N-terminal periplasmic" evidence="3">
    <location>
        <begin position="24"/>
        <end position="160"/>
    </location>
</feature>
<accession>A0ABN6HRC2</accession>
<feature type="signal peptide" evidence="2">
    <location>
        <begin position="1"/>
        <end position="19"/>
    </location>
</feature>
<dbReference type="EMBL" id="AP024749">
    <property type="protein sequence ID" value="BCY27228.1"/>
    <property type="molecule type" value="Genomic_DNA"/>
</dbReference>
<dbReference type="Pfam" id="PF13387">
    <property type="entry name" value="Lnb_N"/>
    <property type="match status" value="1"/>
</dbReference>
<proteinExistence type="predicted"/>
<keyword evidence="1" id="KW-0472">Membrane</keyword>
<dbReference type="RefSeq" id="WP_221258865.1">
    <property type="nucleotide sequence ID" value="NZ_AP024749.1"/>
</dbReference>
<keyword evidence="5" id="KW-1185">Reference proteome</keyword>
<gene>
    <name evidence="4" type="ORF">KK2020170_00960</name>
</gene>
<keyword evidence="1" id="KW-1133">Transmembrane helix</keyword>
<dbReference type="InterPro" id="IPR025178">
    <property type="entry name" value="Lnb_N"/>
</dbReference>
<dbReference type="Proteomes" id="UP000825258">
    <property type="component" value="Chromosome"/>
</dbReference>
<protein>
    <recommendedName>
        <fullName evidence="3">Lnb N-terminal periplasmic domain-containing protein</fullName>
    </recommendedName>
</protein>
<evidence type="ECO:0000256" key="1">
    <source>
        <dbReference type="SAM" id="Phobius"/>
    </source>
</evidence>
<evidence type="ECO:0000313" key="5">
    <source>
        <dbReference type="Proteomes" id="UP000825258"/>
    </source>
</evidence>
<reference evidence="4 5" key="1">
    <citation type="submission" date="2021-06" db="EMBL/GenBank/DDBJ databases">
        <title>Whole genome sequences of Flavobacterium sp. KK2020170 and assembly.</title>
        <authorList>
            <person name="Kitahara K."/>
            <person name="Miyoshi S."/>
            <person name="Uesaka K."/>
        </authorList>
    </citation>
    <scope>NUCLEOTIDE SEQUENCE [LARGE SCALE GENOMIC DNA]</scope>
    <source>
        <strain evidence="4 5">KK2020170</strain>
    </source>
</reference>
<name>A0ABN6HRC2_9FLAO</name>
<keyword evidence="2" id="KW-0732">Signal</keyword>
<evidence type="ECO:0000259" key="3">
    <source>
        <dbReference type="Pfam" id="PF13387"/>
    </source>
</evidence>
<feature type="transmembrane region" description="Helical" evidence="1">
    <location>
        <begin position="240"/>
        <end position="257"/>
    </location>
</feature>
<evidence type="ECO:0000256" key="2">
    <source>
        <dbReference type="SAM" id="SignalP"/>
    </source>
</evidence>
<feature type="transmembrane region" description="Helical" evidence="1">
    <location>
        <begin position="266"/>
        <end position="285"/>
    </location>
</feature>
<feature type="chain" id="PRO_5047520263" description="Lnb N-terminal periplasmic domain-containing protein" evidence="2">
    <location>
        <begin position="20"/>
        <end position="364"/>
    </location>
</feature>
<feature type="transmembrane region" description="Helical" evidence="1">
    <location>
        <begin position="291"/>
        <end position="310"/>
    </location>
</feature>
<keyword evidence="1" id="KW-0812">Transmembrane</keyword>
<sequence length="364" mass="42556">MLQKFFTLLFFWISTFIFSQTNLSEQAEISILNCGLGNESYSLYGHTALRVKDTSQNLDIVFNYGTFDFSTPNFILKFVKGDLQYFVSAYSYNDFEYSYQYEKRSIFEQKLNLTQAQKQELFNKVYNSLYSEEKFYTYKFIDRNCTTMVIDKVNSTIKSNTIESIKPITKSYREILYPYQKNHFFLNLGINIMFGTKVDQPAERLFLPFDLIASLEQNETLAKPKAILYEAPKSNYTSSIFDSIYTLIIALGLILLAKKNWLTNTYFILLGATGLFFCLVGFYSFHEEVLWNYNALLFNPLYLVLFFFLLKKQANRIKITARIILVFHLIYIAMMLNKIHLGIIAPFLVANFILLSRILLPSKK</sequence>
<feature type="transmembrane region" description="Helical" evidence="1">
    <location>
        <begin position="319"/>
        <end position="336"/>
    </location>
</feature>